<evidence type="ECO:0000313" key="3">
    <source>
        <dbReference type="Proteomes" id="UP001597045"/>
    </source>
</evidence>
<feature type="non-terminal residue" evidence="2">
    <location>
        <position position="154"/>
    </location>
</feature>
<dbReference type="Pfam" id="PF00067">
    <property type="entry name" value="p450"/>
    <property type="match status" value="1"/>
</dbReference>
<protein>
    <submittedName>
        <fullName evidence="2">Cytochrome P450</fullName>
    </submittedName>
</protein>
<dbReference type="PANTHER" id="PTHR46696">
    <property type="entry name" value="P450, PUTATIVE (EUROFUNG)-RELATED"/>
    <property type="match status" value="1"/>
</dbReference>
<sequence>MTALQGYLTELVVAKRKEPTDDLLSDITTGDLTDEELSNIGTLLLGAGLDTTANMIALGMFALFTNPGQLALLRDEPDLVDQAVEELMRYLTIAHTGARTAVEDVELSGEVIRAGETVTLSLMTGNRDPDRFPDPDVLDITREGGGQLGFGHGV</sequence>
<dbReference type="PANTHER" id="PTHR46696:SF1">
    <property type="entry name" value="CYTOCHROME P450 YJIB-RELATED"/>
    <property type="match status" value="1"/>
</dbReference>
<dbReference type="InterPro" id="IPR002397">
    <property type="entry name" value="Cyt_P450_B"/>
</dbReference>
<reference evidence="3" key="1">
    <citation type="journal article" date="2019" name="Int. J. Syst. Evol. Microbiol.">
        <title>The Global Catalogue of Microorganisms (GCM) 10K type strain sequencing project: providing services to taxonomists for standard genome sequencing and annotation.</title>
        <authorList>
            <consortium name="The Broad Institute Genomics Platform"/>
            <consortium name="The Broad Institute Genome Sequencing Center for Infectious Disease"/>
            <person name="Wu L."/>
            <person name="Ma J."/>
        </authorList>
    </citation>
    <scope>NUCLEOTIDE SEQUENCE [LARGE SCALE GENOMIC DNA]</scope>
    <source>
        <strain evidence="3">JCM 31486</strain>
    </source>
</reference>
<comment type="caution">
    <text evidence="2">The sequence shown here is derived from an EMBL/GenBank/DDBJ whole genome shotgun (WGS) entry which is preliminary data.</text>
</comment>
<dbReference type="SUPFAM" id="SSF48264">
    <property type="entry name" value="Cytochrome P450"/>
    <property type="match status" value="1"/>
</dbReference>
<dbReference type="EMBL" id="JBHTIS010002611">
    <property type="protein sequence ID" value="MFD1050105.1"/>
    <property type="molecule type" value="Genomic_DNA"/>
</dbReference>
<evidence type="ECO:0000313" key="2">
    <source>
        <dbReference type="EMBL" id="MFD1050105.1"/>
    </source>
</evidence>
<organism evidence="2 3">
    <name type="scientific">Kibdelosporangium lantanae</name>
    <dbReference type="NCBI Taxonomy" id="1497396"/>
    <lineage>
        <taxon>Bacteria</taxon>
        <taxon>Bacillati</taxon>
        <taxon>Actinomycetota</taxon>
        <taxon>Actinomycetes</taxon>
        <taxon>Pseudonocardiales</taxon>
        <taxon>Pseudonocardiaceae</taxon>
        <taxon>Kibdelosporangium</taxon>
    </lineage>
</organism>
<dbReference type="InterPro" id="IPR036396">
    <property type="entry name" value="Cyt_P450_sf"/>
</dbReference>
<comment type="similarity">
    <text evidence="1">Belongs to the cytochrome P450 family.</text>
</comment>
<name>A0ABW3ML06_9PSEU</name>
<gene>
    <name evidence="2" type="ORF">ACFQ1S_33580</name>
</gene>
<dbReference type="Proteomes" id="UP001597045">
    <property type="component" value="Unassembled WGS sequence"/>
</dbReference>
<evidence type="ECO:0000256" key="1">
    <source>
        <dbReference type="ARBA" id="ARBA00010617"/>
    </source>
</evidence>
<proteinExistence type="inferred from homology"/>
<dbReference type="Gene3D" id="1.10.630.10">
    <property type="entry name" value="Cytochrome P450"/>
    <property type="match status" value="1"/>
</dbReference>
<accession>A0ABW3ML06</accession>
<dbReference type="PRINTS" id="PR00359">
    <property type="entry name" value="BP450"/>
</dbReference>
<dbReference type="InterPro" id="IPR001128">
    <property type="entry name" value="Cyt_P450"/>
</dbReference>
<keyword evidence="3" id="KW-1185">Reference proteome</keyword>